<dbReference type="EMBL" id="GBRH01267639">
    <property type="protein sequence ID" value="JAD30256.1"/>
    <property type="molecule type" value="Transcribed_RNA"/>
</dbReference>
<keyword evidence="1" id="KW-0732">Signal</keyword>
<feature type="signal peptide" evidence="1">
    <location>
        <begin position="1"/>
        <end position="18"/>
    </location>
</feature>
<proteinExistence type="predicted"/>
<accession>A0A0A8YUH2</accession>
<organism evidence="2">
    <name type="scientific">Arundo donax</name>
    <name type="common">Giant reed</name>
    <name type="synonym">Donax arundinaceus</name>
    <dbReference type="NCBI Taxonomy" id="35708"/>
    <lineage>
        <taxon>Eukaryota</taxon>
        <taxon>Viridiplantae</taxon>
        <taxon>Streptophyta</taxon>
        <taxon>Embryophyta</taxon>
        <taxon>Tracheophyta</taxon>
        <taxon>Spermatophyta</taxon>
        <taxon>Magnoliopsida</taxon>
        <taxon>Liliopsida</taxon>
        <taxon>Poales</taxon>
        <taxon>Poaceae</taxon>
        <taxon>PACMAD clade</taxon>
        <taxon>Arundinoideae</taxon>
        <taxon>Arundineae</taxon>
        <taxon>Arundo</taxon>
    </lineage>
</organism>
<feature type="chain" id="PRO_5002043461" evidence="1">
    <location>
        <begin position="19"/>
        <end position="36"/>
    </location>
</feature>
<sequence length="36" mass="4267">MKCFVLCHILFAFRLAVFFSNMYENQRPKALPCSLK</sequence>
<evidence type="ECO:0000256" key="1">
    <source>
        <dbReference type="SAM" id="SignalP"/>
    </source>
</evidence>
<reference evidence="2" key="2">
    <citation type="journal article" date="2015" name="Data Brief">
        <title>Shoot transcriptome of the giant reed, Arundo donax.</title>
        <authorList>
            <person name="Barrero R.A."/>
            <person name="Guerrero F.D."/>
            <person name="Moolhuijzen P."/>
            <person name="Goolsby J.A."/>
            <person name="Tidwell J."/>
            <person name="Bellgard S.E."/>
            <person name="Bellgard M.I."/>
        </authorList>
    </citation>
    <scope>NUCLEOTIDE SEQUENCE</scope>
    <source>
        <tissue evidence="2">Shoot tissue taken approximately 20 cm above the soil surface</tissue>
    </source>
</reference>
<evidence type="ECO:0000313" key="2">
    <source>
        <dbReference type="EMBL" id="JAD30256.1"/>
    </source>
</evidence>
<reference evidence="2" key="1">
    <citation type="submission" date="2014-09" db="EMBL/GenBank/DDBJ databases">
        <authorList>
            <person name="Magalhaes I.L.F."/>
            <person name="Oliveira U."/>
            <person name="Santos F.R."/>
            <person name="Vidigal T.H.D.A."/>
            <person name="Brescovit A.D."/>
            <person name="Santos A.J."/>
        </authorList>
    </citation>
    <scope>NUCLEOTIDE SEQUENCE</scope>
    <source>
        <tissue evidence="2">Shoot tissue taken approximately 20 cm above the soil surface</tissue>
    </source>
</reference>
<name>A0A0A8YUH2_ARUDO</name>
<dbReference type="AlphaFoldDB" id="A0A0A8YUH2"/>
<protein>
    <submittedName>
        <fullName evidence="2">Uncharacterized protein</fullName>
    </submittedName>
</protein>